<feature type="compositionally biased region" description="Low complexity" evidence="2">
    <location>
        <begin position="111"/>
        <end position="137"/>
    </location>
</feature>
<dbReference type="PROSITE" id="PS50005">
    <property type="entry name" value="TPR"/>
    <property type="match status" value="1"/>
</dbReference>
<dbReference type="InterPro" id="IPR019734">
    <property type="entry name" value="TPR_rpt"/>
</dbReference>
<feature type="compositionally biased region" description="Pro residues" evidence="2">
    <location>
        <begin position="230"/>
        <end position="246"/>
    </location>
</feature>
<evidence type="ECO:0008006" key="5">
    <source>
        <dbReference type="Google" id="ProtNLM"/>
    </source>
</evidence>
<feature type="region of interest" description="Disordered" evidence="2">
    <location>
        <begin position="1"/>
        <end position="286"/>
    </location>
</feature>
<feature type="compositionally biased region" description="Pro residues" evidence="2">
    <location>
        <begin position="138"/>
        <end position="148"/>
    </location>
</feature>
<evidence type="ECO:0000313" key="4">
    <source>
        <dbReference type="Proteomes" id="UP001500655"/>
    </source>
</evidence>
<dbReference type="PRINTS" id="PR01217">
    <property type="entry name" value="PRICHEXTENSN"/>
</dbReference>
<feature type="compositionally biased region" description="Pro residues" evidence="2">
    <location>
        <begin position="66"/>
        <end position="108"/>
    </location>
</feature>
<comment type="caution">
    <text evidence="3">The sequence shown here is derived from an EMBL/GenBank/DDBJ whole genome shotgun (WGS) entry which is preliminary data.</text>
</comment>
<gene>
    <name evidence="3" type="ORF">GCM10009681_14510</name>
</gene>
<organism evidence="3 4">
    <name type="scientific">Luedemannella helvata</name>
    <dbReference type="NCBI Taxonomy" id="349315"/>
    <lineage>
        <taxon>Bacteria</taxon>
        <taxon>Bacillati</taxon>
        <taxon>Actinomycetota</taxon>
        <taxon>Actinomycetes</taxon>
        <taxon>Micromonosporales</taxon>
        <taxon>Micromonosporaceae</taxon>
        <taxon>Luedemannella</taxon>
    </lineage>
</organism>
<dbReference type="EMBL" id="BAAALS010000005">
    <property type="protein sequence ID" value="GAA1744682.1"/>
    <property type="molecule type" value="Genomic_DNA"/>
</dbReference>
<feature type="compositionally biased region" description="Basic and acidic residues" evidence="2">
    <location>
        <begin position="1"/>
        <end position="12"/>
    </location>
</feature>
<evidence type="ECO:0000256" key="2">
    <source>
        <dbReference type="SAM" id="MobiDB-lite"/>
    </source>
</evidence>
<dbReference type="Gene3D" id="1.25.40.10">
    <property type="entry name" value="Tetratricopeptide repeat domain"/>
    <property type="match status" value="1"/>
</dbReference>
<keyword evidence="1" id="KW-0802">TPR repeat</keyword>
<dbReference type="PANTHER" id="PTHR37841">
    <property type="entry name" value="GLR2918 PROTEIN"/>
    <property type="match status" value="1"/>
</dbReference>
<proteinExistence type="predicted"/>
<protein>
    <recommendedName>
        <fullName evidence="5">WG repeat-containing protein</fullName>
    </recommendedName>
</protein>
<dbReference type="PANTHER" id="PTHR37841:SF1">
    <property type="entry name" value="DUF3298 DOMAIN-CONTAINING PROTEIN"/>
    <property type="match status" value="1"/>
</dbReference>
<dbReference type="RefSeq" id="WP_344078216.1">
    <property type="nucleotide sequence ID" value="NZ_BAAALS010000005.1"/>
</dbReference>
<dbReference type="InterPro" id="IPR032774">
    <property type="entry name" value="WG_beta_rep"/>
</dbReference>
<dbReference type="SUPFAM" id="SSF48452">
    <property type="entry name" value="TPR-like"/>
    <property type="match status" value="1"/>
</dbReference>
<feature type="compositionally biased region" description="Low complexity" evidence="2">
    <location>
        <begin position="156"/>
        <end position="182"/>
    </location>
</feature>
<feature type="compositionally biased region" description="Low complexity" evidence="2">
    <location>
        <begin position="212"/>
        <end position="229"/>
    </location>
</feature>
<sequence length="743" mass="78007">MSDDRRDERPERAAPSWATVPTMPWTRVTPTEDADDDMADLLERERAARRARAQAADGGDGMPRAGGPPPGYPPPGAGQPPGQQPYGPPPGHAPAPPHGPRPGPPQGPGQPGAAPRGPGQQFPGPHGPAQPVSGPHGPAQPVPGPHGPGQPGAGPHGPHAPGPGQHAPGPGQHAPGPGQHAPGPGPHGPGQARTQGEVYGAPNRPGPPPPRQAYASAPPYAPPGRGAPAPHAPAPHTPGPPPPGQPGPRAGTQGRGPTVYGARPGEPDTAAIAEPTPPVPVSPVPVPAALDAPGSVSPALVSAAPGESTNPEQLLAAIDLDLDPATLYETTRDPEPLTEIRDLLTARINGSEDNASRARLLGLRSVVARVLGDVRAAHADAKMALVHAEATGQLRRIAIAKSRLANVLVQLDEHAEADQLFAEANTNELPERLRAAIHHYAGKCAFAQNRYIEAVQHFEQALELRRDGDPELVAATEIALDSLFSRVAERGWGPYPRSRDEIVRTHRPPVPQFDEVADRWGYQDAAGNWPVPPQFADVQPFRDGVAWIRPVGLETWGLIDETGRALIHPANGFLGVASFSDGLAWVSRDGVGGWLAIDKAGRVLLGGNFDDVRPFRRGIAAVRQNGKWGAVERTGRLVVPFAFDAFATGLTDGRYVDGFTDEGLAVVEVGGRKGVIDRTGRQVVPPVYPTVVVHPVAYLIVDDNHRWGALDRHGRPLIDPVHASRSAVGLELEDLMADSRPLL</sequence>
<dbReference type="Pfam" id="PF14903">
    <property type="entry name" value="WG_beta_rep"/>
    <property type="match status" value="3"/>
</dbReference>
<accession>A0ABP4W3N2</accession>
<dbReference type="Proteomes" id="UP001500655">
    <property type="component" value="Unassembled WGS sequence"/>
</dbReference>
<keyword evidence="4" id="KW-1185">Reference proteome</keyword>
<reference evidence="4" key="1">
    <citation type="journal article" date="2019" name="Int. J. Syst. Evol. Microbiol.">
        <title>The Global Catalogue of Microorganisms (GCM) 10K type strain sequencing project: providing services to taxonomists for standard genome sequencing and annotation.</title>
        <authorList>
            <consortium name="The Broad Institute Genomics Platform"/>
            <consortium name="The Broad Institute Genome Sequencing Center for Infectious Disease"/>
            <person name="Wu L."/>
            <person name="Ma J."/>
        </authorList>
    </citation>
    <scope>NUCLEOTIDE SEQUENCE [LARGE SCALE GENOMIC DNA]</scope>
    <source>
        <strain evidence="4">JCM 13249</strain>
    </source>
</reference>
<feature type="compositionally biased region" description="Low complexity" evidence="2">
    <location>
        <begin position="247"/>
        <end position="257"/>
    </location>
</feature>
<name>A0ABP4W3N2_9ACTN</name>
<feature type="compositionally biased region" description="Pro residues" evidence="2">
    <location>
        <begin position="275"/>
        <end position="286"/>
    </location>
</feature>
<evidence type="ECO:0000313" key="3">
    <source>
        <dbReference type="EMBL" id="GAA1744682.1"/>
    </source>
</evidence>
<feature type="repeat" description="TPR" evidence="1">
    <location>
        <begin position="435"/>
        <end position="468"/>
    </location>
</feature>
<dbReference type="InterPro" id="IPR011990">
    <property type="entry name" value="TPR-like_helical_dom_sf"/>
</dbReference>
<evidence type="ECO:0000256" key="1">
    <source>
        <dbReference type="PROSITE-ProRule" id="PRU00339"/>
    </source>
</evidence>